<evidence type="ECO:0000259" key="3">
    <source>
        <dbReference type="PROSITE" id="PS01124"/>
    </source>
</evidence>
<feature type="domain" description="HTH araC/xylS-type" evidence="3">
    <location>
        <begin position="8"/>
        <end position="105"/>
    </location>
</feature>
<dbReference type="Pfam" id="PF12833">
    <property type="entry name" value="HTH_18"/>
    <property type="match status" value="1"/>
</dbReference>
<sequence length="303" mass="35218">MEKENWVLACAVYIDEHLKEELSVEHISAWAGYSPWYFSRRFKAEMGVSPMEFVKQRRLFAAAGEIRRGKRIIDAALEYGWETHSGFTKAFCGQFGYAPVLLRALYIRDASMEGERDHLELYIKSMEPYKKPEELWEILCRTLIENGTEHDQENLKRIYELASFCHKGRKRYSGEDYITHPLNVAMILADMGADEDTVCAGLLHDAESGIWEEGLKEEKAGERILDVLLAYREFECRHECPDERGALIALADRLHNMRTIEFVDPSTWKWRAEDTMKIFSPIAAKYGDIRLRSELDELSMKFL</sequence>
<organism evidence="4 5">
    <name type="scientific">Lacrimispora sphenoides JCM 1415</name>
    <dbReference type="NCBI Taxonomy" id="1297793"/>
    <lineage>
        <taxon>Bacteria</taxon>
        <taxon>Bacillati</taxon>
        <taxon>Bacillota</taxon>
        <taxon>Clostridia</taxon>
        <taxon>Lachnospirales</taxon>
        <taxon>Lachnospiraceae</taxon>
        <taxon>Lacrimispora</taxon>
    </lineage>
</organism>
<dbReference type="Pfam" id="PF13328">
    <property type="entry name" value="HD_4"/>
    <property type="match status" value="1"/>
</dbReference>
<dbReference type="RefSeq" id="WP_054791507.1">
    <property type="nucleotide sequence ID" value="NZ_LT630003.1"/>
</dbReference>
<evidence type="ECO:0000313" key="4">
    <source>
        <dbReference type="EMBL" id="SET91113.1"/>
    </source>
</evidence>
<dbReference type="SUPFAM" id="SSF46689">
    <property type="entry name" value="Homeodomain-like"/>
    <property type="match status" value="1"/>
</dbReference>
<keyword evidence="5" id="KW-1185">Reference proteome</keyword>
<dbReference type="Gene3D" id="1.10.3210.10">
    <property type="entry name" value="Hypothetical protein af1432"/>
    <property type="match status" value="1"/>
</dbReference>
<dbReference type="InterPro" id="IPR018060">
    <property type="entry name" value="HTH_AraC"/>
</dbReference>
<dbReference type="PANTHER" id="PTHR21262:SF31">
    <property type="entry name" value="GTP PYROPHOSPHOKINASE"/>
    <property type="match status" value="1"/>
</dbReference>
<dbReference type="Proteomes" id="UP000198970">
    <property type="component" value="Chromosome I"/>
</dbReference>
<dbReference type="PANTHER" id="PTHR21262">
    <property type="entry name" value="GUANOSINE-3',5'-BIS DIPHOSPHATE 3'-PYROPHOSPHOHYDROLASE"/>
    <property type="match status" value="1"/>
</dbReference>
<gene>
    <name evidence="4" type="ORF">SAMN02745906_2934</name>
</gene>
<dbReference type="SUPFAM" id="SSF109604">
    <property type="entry name" value="HD-domain/PDEase-like"/>
    <property type="match status" value="1"/>
</dbReference>
<name>A0ABY1CC20_9FIRM</name>
<dbReference type="SMART" id="SM00342">
    <property type="entry name" value="HTH_ARAC"/>
    <property type="match status" value="1"/>
</dbReference>
<dbReference type="Gene3D" id="1.10.10.60">
    <property type="entry name" value="Homeodomain-like"/>
    <property type="match status" value="1"/>
</dbReference>
<protein>
    <submittedName>
        <fullName evidence="4">GTP pyrophosphokinase</fullName>
    </submittedName>
</protein>
<accession>A0ABY1CC20</accession>
<reference evidence="4 5" key="1">
    <citation type="submission" date="2016-10" db="EMBL/GenBank/DDBJ databases">
        <authorList>
            <person name="Varghese N."/>
            <person name="Submissions S."/>
        </authorList>
    </citation>
    <scope>NUCLEOTIDE SEQUENCE [LARGE SCALE GENOMIC DNA]</scope>
    <source>
        <strain evidence="4 5">ATCC 19403</strain>
    </source>
</reference>
<proteinExistence type="predicted"/>
<dbReference type="PROSITE" id="PS01124">
    <property type="entry name" value="HTH_ARAC_FAMILY_2"/>
    <property type="match status" value="1"/>
</dbReference>
<keyword evidence="2" id="KW-0804">Transcription</keyword>
<dbReference type="InterPro" id="IPR003607">
    <property type="entry name" value="HD/PDEase_dom"/>
</dbReference>
<keyword evidence="1" id="KW-0805">Transcription regulation</keyword>
<dbReference type="EMBL" id="LT630003">
    <property type="protein sequence ID" value="SET91113.1"/>
    <property type="molecule type" value="Genomic_DNA"/>
</dbReference>
<dbReference type="SMART" id="SM00471">
    <property type="entry name" value="HDc"/>
    <property type="match status" value="1"/>
</dbReference>
<evidence type="ECO:0000256" key="1">
    <source>
        <dbReference type="ARBA" id="ARBA00023015"/>
    </source>
</evidence>
<evidence type="ECO:0000313" key="5">
    <source>
        <dbReference type="Proteomes" id="UP000198970"/>
    </source>
</evidence>
<dbReference type="InterPro" id="IPR009057">
    <property type="entry name" value="Homeodomain-like_sf"/>
</dbReference>
<evidence type="ECO:0000256" key="2">
    <source>
        <dbReference type="ARBA" id="ARBA00023163"/>
    </source>
</evidence>